<keyword evidence="1" id="KW-0413">Isomerase</keyword>
<feature type="compositionally biased region" description="Basic and acidic residues" evidence="2">
    <location>
        <begin position="219"/>
        <end position="229"/>
    </location>
</feature>
<evidence type="ECO:0000256" key="1">
    <source>
        <dbReference type="ARBA" id="ARBA00023235"/>
    </source>
</evidence>
<dbReference type="Gene3D" id="3.30.70.1560">
    <property type="entry name" value="Alpha-L RNA-binding motif"/>
    <property type="match status" value="1"/>
</dbReference>
<evidence type="ECO:0000313" key="4">
    <source>
        <dbReference type="Proteomes" id="UP000604046"/>
    </source>
</evidence>
<dbReference type="OrthoDB" id="440619at2759"/>
<dbReference type="GO" id="GO:0001522">
    <property type="term" value="P:pseudouridine synthesis"/>
    <property type="evidence" value="ECO:0007669"/>
    <property type="project" value="InterPro"/>
</dbReference>
<feature type="region of interest" description="Disordered" evidence="2">
    <location>
        <begin position="181"/>
        <end position="229"/>
    </location>
</feature>
<dbReference type="InterPro" id="IPR020094">
    <property type="entry name" value="TruA/RsuA/RluB/E/F_N"/>
</dbReference>
<dbReference type="GO" id="GO:0003723">
    <property type="term" value="F:RNA binding"/>
    <property type="evidence" value="ECO:0007669"/>
    <property type="project" value="InterPro"/>
</dbReference>
<accession>A0A812VCT1</accession>
<feature type="compositionally biased region" description="Basic and acidic residues" evidence="2">
    <location>
        <begin position="192"/>
        <end position="209"/>
    </location>
</feature>
<dbReference type="Gene3D" id="3.30.70.580">
    <property type="entry name" value="Pseudouridine synthase I, catalytic domain, N-terminal subdomain"/>
    <property type="match status" value="1"/>
</dbReference>
<sequence>MRVQKNIKKTDLEDLRSVVSFAGDEFELDLYHPVGGLATGSSGLFLWSRSGRLTRELQDSRRGVASIQEVEVCGAVNAEYLDEALSAGVELGVTGFQRTYTASVLEAQLLRDSSLQEPRSRVTIMTRDGRSQVPGMVEKCGYKVVSQKRTQVGGVSLGDLEVGQLQAATEDEEVWACQLAGLPASEYPETSRPPEAEDKDVRAPREGQRRRGRRPRRQKPAERKSGRAA</sequence>
<protein>
    <submittedName>
        <fullName evidence="3">Uncharacterized protein</fullName>
    </submittedName>
</protein>
<dbReference type="EMBL" id="CAJNDS010002840">
    <property type="protein sequence ID" value="CAE7615300.1"/>
    <property type="molecule type" value="Genomic_DNA"/>
</dbReference>
<name>A0A812VCT1_9DINO</name>
<keyword evidence="4" id="KW-1185">Reference proteome</keyword>
<dbReference type="InterPro" id="IPR020103">
    <property type="entry name" value="PsdUridine_synth_cat_dom_sf"/>
</dbReference>
<dbReference type="SUPFAM" id="SSF55120">
    <property type="entry name" value="Pseudouridine synthase"/>
    <property type="match status" value="1"/>
</dbReference>
<proteinExistence type="predicted"/>
<dbReference type="Proteomes" id="UP000604046">
    <property type="component" value="Unassembled WGS sequence"/>
</dbReference>
<evidence type="ECO:0000256" key="2">
    <source>
        <dbReference type="SAM" id="MobiDB-lite"/>
    </source>
</evidence>
<gene>
    <name evidence="3" type="ORF">SNAT2548_LOCUS34977</name>
</gene>
<reference evidence="3" key="1">
    <citation type="submission" date="2021-02" db="EMBL/GenBank/DDBJ databases">
        <authorList>
            <person name="Dougan E. K."/>
            <person name="Rhodes N."/>
            <person name="Thang M."/>
            <person name="Chan C."/>
        </authorList>
    </citation>
    <scope>NUCLEOTIDE SEQUENCE</scope>
</reference>
<organism evidence="3 4">
    <name type="scientific">Symbiodinium natans</name>
    <dbReference type="NCBI Taxonomy" id="878477"/>
    <lineage>
        <taxon>Eukaryota</taxon>
        <taxon>Sar</taxon>
        <taxon>Alveolata</taxon>
        <taxon>Dinophyceae</taxon>
        <taxon>Suessiales</taxon>
        <taxon>Symbiodiniaceae</taxon>
        <taxon>Symbiodinium</taxon>
    </lineage>
</organism>
<comment type="caution">
    <text evidence="3">The sequence shown here is derived from an EMBL/GenBank/DDBJ whole genome shotgun (WGS) entry which is preliminary data.</text>
</comment>
<evidence type="ECO:0000313" key="3">
    <source>
        <dbReference type="EMBL" id="CAE7615300.1"/>
    </source>
</evidence>
<dbReference type="GO" id="GO:0009982">
    <property type="term" value="F:pseudouridine synthase activity"/>
    <property type="evidence" value="ECO:0007669"/>
    <property type="project" value="InterPro"/>
</dbReference>
<dbReference type="AlphaFoldDB" id="A0A812VCT1"/>
<dbReference type="InterPro" id="IPR042092">
    <property type="entry name" value="PsdUridine_s_RsuA/RluB/E/F_cat"/>
</dbReference>